<name>A0A6S7ISU0_PARCT</name>
<feature type="non-terminal residue" evidence="2">
    <location>
        <position position="1"/>
    </location>
</feature>
<evidence type="ECO:0000313" key="3">
    <source>
        <dbReference type="Proteomes" id="UP001152795"/>
    </source>
</evidence>
<dbReference type="Gene3D" id="3.30.559.10">
    <property type="entry name" value="Chloramphenicol acetyltransferase-like domain"/>
    <property type="match status" value="1"/>
</dbReference>
<accession>A0A6S7ISU0</accession>
<dbReference type="InterPro" id="IPR023213">
    <property type="entry name" value="CAT-like_dom_sf"/>
</dbReference>
<dbReference type="Pfam" id="PF00755">
    <property type="entry name" value="Carn_acyltransf"/>
    <property type="match status" value="1"/>
</dbReference>
<organism evidence="2 3">
    <name type="scientific">Paramuricea clavata</name>
    <name type="common">Red gorgonian</name>
    <name type="synonym">Violescent sea-whip</name>
    <dbReference type="NCBI Taxonomy" id="317549"/>
    <lineage>
        <taxon>Eukaryota</taxon>
        <taxon>Metazoa</taxon>
        <taxon>Cnidaria</taxon>
        <taxon>Anthozoa</taxon>
        <taxon>Octocorallia</taxon>
        <taxon>Malacalcyonacea</taxon>
        <taxon>Plexauridae</taxon>
        <taxon>Paramuricea</taxon>
    </lineage>
</organism>
<dbReference type="InterPro" id="IPR000542">
    <property type="entry name" value="Carn_acyl_trans"/>
</dbReference>
<dbReference type="SUPFAM" id="SSF52777">
    <property type="entry name" value="CoA-dependent acyltransferases"/>
    <property type="match status" value="1"/>
</dbReference>
<evidence type="ECO:0000313" key="2">
    <source>
        <dbReference type="EMBL" id="CAB4020119.1"/>
    </source>
</evidence>
<comment type="similarity">
    <text evidence="1">Belongs to the carnitine/choline acetyltransferase family.</text>
</comment>
<dbReference type="InterPro" id="IPR039551">
    <property type="entry name" value="Cho/carn_acyl_trans"/>
</dbReference>
<dbReference type="AlphaFoldDB" id="A0A6S7ISU0"/>
<dbReference type="GO" id="GO:0005739">
    <property type="term" value="C:mitochondrion"/>
    <property type="evidence" value="ECO:0007669"/>
    <property type="project" value="TreeGrafter"/>
</dbReference>
<gene>
    <name evidence="2" type="ORF">PACLA_8A014053</name>
</gene>
<sequence>ILSEPWHISTSQTAADQMQIATYNKDRSMTPGGGGFGPVADDGYGLSYLITGHTLIVHITSKKSAPLTSASRFSDTIHESFMEMKALFDE</sequence>
<dbReference type="EMBL" id="CACRXK020010792">
    <property type="protein sequence ID" value="CAB4020119.1"/>
    <property type="molecule type" value="Genomic_DNA"/>
</dbReference>
<dbReference type="PANTHER" id="PTHR22589:SF31">
    <property type="entry name" value="CARNITINE O-PALMITOYLTRANSFERASE"/>
    <property type="match status" value="1"/>
</dbReference>
<dbReference type="Proteomes" id="UP001152795">
    <property type="component" value="Unassembled WGS sequence"/>
</dbReference>
<dbReference type="GO" id="GO:0009437">
    <property type="term" value="P:carnitine metabolic process"/>
    <property type="evidence" value="ECO:0007669"/>
    <property type="project" value="TreeGrafter"/>
</dbReference>
<dbReference type="GO" id="GO:0006631">
    <property type="term" value="P:fatty acid metabolic process"/>
    <property type="evidence" value="ECO:0007669"/>
    <property type="project" value="TreeGrafter"/>
</dbReference>
<reference evidence="2" key="1">
    <citation type="submission" date="2020-04" db="EMBL/GenBank/DDBJ databases">
        <authorList>
            <person name="Alioto T."/>
            <person name="Alioto T."/>
            <person name="Gomez Garrido J."/>
        </authorList>
    </citation>
    <scope>NUCLEOTIDE SEQUENCE</scope>
    <source>
        <strain evidence="2">A484AB</strain>
    </source>
</reference>
<comment type="caution">
    <text evidence="2">The sequence shown here is derived from an EMBL/GenBank/DDBJ whole genome shotgun (WGS) entry which is preliminary data.</text>
</comment>
<dbReference type="GO" id="GO:0004095">
    <property type="term" value="F:carnitine O-palmitoyltransferase activity"/>
    <property type="evidence" value="ECO:0007669"/>
    <property type="project" value="TreeGrafter"/>
</dbReference>
<dbReference type="PANTHER" id="PTHR22589">
    <property type="entry name" value="CARNITINE O-ACYLTRANSFERASE"/>
    <property type="match status" value="1"/>
</dbReference>
<evidence type="ECO:0000256" key="1">
    <source>
        <dbReference type="ARBA" id="ARBA00005232"/>
    </source>
</evidence>
<proteinExistence type="inferred from homology"/>
<protein>
    <submittedName>
        <fullName evidence="2">Carnitine O-palmitoyltransferase 1, liver isoform-like</fullName>
    </submittedName>
</protein>
<keyword evidence="3" id="KW-1185">Reference proteome</keyword>